<organism evidence="2 3">
    <name type="scientific">Ensete ventricosum</name>
    <name type="common">Abyssinian banana</name>
    <name type="synonym">Musa ensete</name>
    <dbReference type="NCBI Taxonomy" id="4639"/>
    <lineage>
        <taxon>Eukaryota</taxon>
        <taxon>Viridiplantae</taxon>
        <taxon>Streptophyta</taxon>
        <taxon>Embryophyta</taxon>
        <taxon>Tracheophyta</taxon>
        <taxon>Spermatophyta</taxon>
        <taxon>Magnoliopsida</taxon>
        <taxon>Liliopsida</taxon>
        <taxon>Zingiberales</taxon>
        <taxon>Musaceae</taxon>
        <taxon>Ensete</taxon>
    </lineage>
</organism>
<feature type="compositionally biased region" description="Acidic residues" evidence="1">
    <location>
        <begin position="116"/>
        <end position="130"/>
    </location>
</feature>
<feature type="compositionally biased region" description="Basic residues" evidence="1">
    <location>
        <begin position="1"/>
        <end position="10"/>
    </location>
</feature>
<dbReference type="Proteomes" id="UP001222027">
    <property type="component" value="Unassembled WGS sequence"/>
</dbReference>
<dbReference type="AlphaFoldDB" id="A0AAV8RCT4"/>
<gene>
    <name evidence="2" type="ORF">OPV22_005436</name>
</gene>
<protein>
    <submittedName>
        <fullName evidence="2">Uncharacterized protein</fullName>
    </submittedName>
</protein>
<accession>A0AAV8RCT4</accession>
<evidence type="ECO:0000313" key="3">
    <source>
        <dbReference type="Proteomes" id="UP001222027"/>
    </source>
</evidence>
<keyword evidence="3" id="KW-1185">Reference proteome</keyword>
<feature type="region of interest" description="Disordered" evidence="1">
    <location>
        <begin position="1"/>
        <end position="160"/>
    </location>
</feature>
<reference evidence="2 3" key="1">
    <citation type="submission" date="2022-12" db="EMBL/GenBank/DDBJ databases">
        <title>Chromosome-scale assembly of the Ensete ventricosum genome.</title>
        <authorList>
            <person name="Dussert Y."/>
            <person name="Stocks J."/>
            <person name="Wendawek A."/>
            <person name="Woldeyes F."/>
            <person name="Nichols R.A."/>
            <person name="Borrell J.S."/>
        </authorList>
    </citation>
    <scope>NUCLEOTIDE SEQUENCE [LARGE SCALE GENOMIC DNA]</scope>
    <source>
        <strain evidence="3">cv. Maze</strain>
        <tissue evidence="2">Seeds</tissue>
    </source>
</reference>
<dbReference type="EMBL" id="JAQQAF010000002">
    <property type="protein sequence ID" value="KAJ8504550.1"/>
    <property type="molecule type" value="Genomic_DNA"/>
</dbReference>
<comment type="caution">
    <text evidence="2">The sequence shown here is derived from an EMBL/GenBank/DDBJ whole genome shotgun (WGS) entry which is preliminary data.</text>
</comment>
<name>A0AAV8RCT4_ENSVE</name>
<sequence length="160" mass="17599">MGLGKCHRHPFPLSSSLPDPAKPAAPTDLDLDSSAAAALENGQNDAHLLPPFGRGGAPPPSTWLATDLVSRVSWKPTDLDRRKAGSLSINRDTTPSAPIPPLPPTDPVRSVKEIEDREEDDVEEEEEEDEERRKQPQGRSLAQCGQRRSRRSRMQPEQTP</sequence>
<feature type="compositionally biased region" description="Pro residues" evidence="1">
    <location>
        <begin position="97"/>
        <end position="106"/>
    </location>
</feature>
<evidence type="ECO:0000256" key="1">
    <source>
        <dbReference type="SAM" id="MobiDB-lite"/>
    </source>
</evidence>
<evidence type="ECO:0000313" key="2">
    <source>
        <dbReference type="EMBL" id="KAJ8504550.1"/>
    </source>
</evidence>
<proteinExistence type="predicted"/>